<proteinExistence type="predicted"/>
<feature type="non-terminal residue" evidence="2">
    <location>
        <position position="1"/>
    </location>
</feature>
<evidence type="ECO:0000256" key="1">
    <source>
        <dbReference type="SAM" id="MobiDB-lite"/>
    </source>
</evidence>
<feature type="compositionally biased region" description="Acidic residues" evidence="1">
    <location>
        <begin position="88"/>
        <end position="99"/>
    </location>
</feature>
<evidence type="ECO:0000313" key="2">
    <source>
        <dbReference type="EMBL" id="GFD30957.1"/>
    </source>
</evidence>
<reference evidence="2" key="1">
    <citation type="journal article" date="2019" name="Sci. Rep.">
        <title>Draft genome of Tanacetum cinerariifolium, the natural source of mosquito coil.</title>
        <authorList>
            <person name="Yamashiro T."/>
            <person name="Shiraishi A."/>
            <person name="Satake H."/>
            <person name="Nakayama K."/>
        </authorList>
    </citation>
    <scope>NUCLEOTIDE SEQUENCE</scope>
</reference>
<feature type="region of interest" description="Disordered" evidence="1">
    <location>
        <begin position="71"/>
        <end position="106"/>
    </location>
</feature>
<name>A0A699V7B5_TANCI</name>
<accession>A0A699V7B5</accession>
<gene>
    <name evidence="2" type="ORF">Tci_902926</name>
</gene>
<sequence>DEDATFLCSSLRTLHHQTHATRHNTDMLYRLTLSADPATSSLPQPRCPPHGWRRRRCRPRRRCGQDYCRSCHRGSALDNGTMSRGGSDTEDDTEQDPSEDGNGLDFNNIEISAFINEKRASLVGPFA</sequence>
<dbReference type="EMBL" id="BKCJ011409240">
    <property type="protein sequence ID" value="GFD30957.1"/>
    <property type="molecule type" value="Genomic_DNA"/>
</dbReference>
<dbReference type="AlphaFoldDB" id="A0A699V7B5"/>
<organism evidence="2">
    <name type="scientific">Tanacetum cinerariifolium</name>
    <name type="common">Dalmatian daisy</name>
    <name type="synonym">Chrysanthemum cinerariifolium</name>
    <dbReference type="NCBI Taxonomy" id="118510"/>
    <lineage>
        <taxon>Eukaryota</taxon>
        <taxon>Viridiplantae</taxon>
        <taxon>Streptophyta</taxon>
        <taxon>Embryophyta</taxon>
        <taxon>Tracheophyta</taxon>
        <taxon>Spermatophyta</taxon>
        <taxon>Magnoliopsida</taxon>
        <taxon>eudicotyledons</taxon>
        <taxon>Gunneridae</taxon>
        <taxon>Pentapetalae</taxon>
        <taxon>asterids</taxon>
        <taxon>campanulids</taxon>
        <taxon>Asterales</taxon>
        <taxon>Asteraceae</taxon>
        <taxon>Asteroideae</taxon>
        <taxon>Anthemideae</taxon>
        <taxon>Anthemidinae</taxon>
        <taxon>Tanacetum</taxon>
    </lineage>
</organism>
<protein>
    <submittedName>
        <fullName evidence="2">Uncharacterized protein</fullName>
    </submittedName>
</protein>
<comment type="caution">
    <text evidence="2">The sequence shown here is derived from an EMBL/GenBank/DDBJ whole genome shotgun (WGS) entry which is preliminary data.</text>
</comment>